<proteinExistence type="predicted"/>
<keyword evidence="2" id="KW-1185">Reference proteome</keyword>
<organism evidence="1 2">
    <name type="scientific">Salinimonas iocasae</name>
    <dbReference type="NCBI Taxonomy" id="2572577"/>
    <lineage>
        <taxon>Bacteria</taxon>
        <taxon>Pseudomonadati</taxon>
        <taxon>Pseudomonadota</taxon>
        <taxon>Gammaproteobacteria</taxon>
        <taxon>Alteromonadales</taxon>
        <taxon>Alteromonadaceae</taxon>
        <taxon>Alteromonas/Salinimonas group</taxon>
        <taxon>Salinimonas</taxon>
    </lineage>
</organism>
<dbReference type="KEGG" id="salk:FBQ74_01250"/>
<evidence type="ECO:0000313" key="1">
    <source>
        <dbReference type="EMBL" id="QCZ92183.1"/>
    </source>
</evidence>
<protein>
    <submittedName>
        <fullName evidence="1">Uncharacterized protein</fullName>
    </submittedName>
</protein>
<sequence length="80" mass="9555">MNTEEIGIIATVPYVEILDGEIAVHAFNRKLNYYQLENLTEHKQILRVVYQLLEKEWIDKKLVMEFIKLTAEYHGITYRN</sequence>
<gene>
    <name evidence="1" type="ORF">FBQ74_01250</name>
</gene>
<dbReference type="Proteomes" id="UP000304912">
    <property type="component" value="Chromosome"/>
</dbReference>
<dbReference type="EMBL" id="CP039852">
    <property type="protein sequence ID" value="QCZ92183.1"/>
    <property type="molecule type" value="Genomic_DNA"/>
</dbReference>
<evidence type="ECO:0000313" key="2">
    <source>
        <dbReference type="Proteomes" id="UP000304912"/>
    </source>
</evidence>
<name>A0A5B7YA48_9ALTE</name>
<accession>A0A5B7YA48</accession>
<dbReference type="RefSeq" id="WP_139754945.1">
    <property type="nucleotide sequence ID" value="NZ_CP039852.1"/>
</dbReference>
<dbReference type="AlphaFoldDB" id="A0A5B7YA48"/>
<reference evidence="1 2" key="1">
    <citation type="submission" date="2019-04" db="EMBL/GenBank/DDBJ databases">
        <title>Salinimonas iocasae sp. nov., a halophilic bacterium isolated from the outer tube casing of tubeworms in Okinawa Trough.</title>
        <authorList>
            <person name="Zhang H."/>
            <person name="Wang H."/>
            <person name="Li C."/>
        </authorList>
    </citation>
    <scope>NUCLEOTIDE SEQUENCE [LARGE SCALE GENOMIC DNA]</scope>
    <source>
        <strain evidence="1 2">KX18D6</strain>
    </source>
</reference>